<dbReference type="KEGG" id="dsc:ABOD76_06440"/>
<dbReference type="EC" id="2.3.1.-" evidence="2"/>
<dbReference type="EMBL" id="CP158299">
    <property type="protein sequence ID" value="XBV85942.1"/>
    <property type="molecule type" value="Genomic_DNA"/>
</dbReference>
<evidence type="ECO:0000259" key="1">
    <source>
        <dbReference type="PROSITE" id="PS51186"/>
    </source>
</evidence>
<proteinExistence type="predicted"/>
<dbReference type="SUPFAM" id="SSF55729">
    <property type="entry name" value="Acyl-CoA N-acyltransferases (Nat)"/>
    <property type="match status" value="1"/>
</dbReference>
<sequence>MSPLPTALGYRTDLMLLRLGGSVVSARPGYLRIETPQNPTFWWGNFLLLSSMPTADELEGWLHTFEQEFPGAEHRAFGVDVAQAPALDPGSSGLELGLSTVLTATPAQLRPPPHPHPTAVLRPLHSDEDWSQALEVRLACNEDRADEEYRIFAERRVQQARALSAAGYGQWYGAFLDGRMVASLGLYSDGSGVARFQVVETHPEFRGQGLCGSLLAYAAQVGAEQLKAHTLVLVADPAYHAVRIYRSLGFQDTEQQVALERAPAGAQLPAPTPT</sequence>
<protein>
    <submittedName>
        <fullName evidence="2">GNAT family N-acetyltransferase</fullName>
        <ecNumber evidence="2">2.3.1.-</ecNumber>
    </submittedName>
</protein>
<reference evidence="2" key="1">
    <citation type="submission" date="2024-06" db="EMBL/GenBank/DDBJ databases">
        <title>Draft Genome Sequence of Deinococcus sonorensis Type Strain KR-87, a Biofilm Producing Representative of the Genus Deinococcus.</title>
        <authorList>
            <person name="Boren L.S."/>
            <person name="Grosso R.A."/>
            <person name="Hugenberg-Cox A.N."/>
            <person name="Hill J.T.E."/>
            <person name="Albert C.M."/>
            <person name="Tuohy J.M."/>
        </authorList>
    </citation>
    <scope>NUCLEOTIDE SEQUENCE</scope>
    <source>
        <strain evidence="2">KR-87</strain>
    </source>
</reference>
<organism evidence="2">
    <name type="scientific">Deinococcus sonorensis KR-87</name>
    <dbReference type="NCBI Taxonomy" id="694439"/>
    <lineage>
        <taxon>Bacteria</taxon>
        <taxon>Thermotogati</taxon>
        <taxon>Deinococcota</taxon>
        <taxon>Deinococci</taxon>
        <taxon>Deinococcales</taxon>
        <taxon>Deinococcaceae</taxon>
        <taxon>Deinococcus</taxon>
    </lineage>
</organism>
<dbReference type="RefSeq" id="WP_350243987.1">
    <property type="nucleotide sequence ID" value="NZ_CP158299.1"/>
</dbReference>
<dbReference type="AlphaFoldDB" id="A0AAU7UBG0"/>
<dbReference type="CDD" id="cd04301">
    <property type="entry name" value="NAT_SF"/>
    <property type="match status" value="1"/>
</dbReference>
<dbReference type="InterPro" id="IPR000182">
    <property type="entry name" value="GNAT_dom"/>
</dbReference>
<name>A0AAU7UBG0_9DEIO</name>
<gene>
    <name evidence="2" type="ORF">ABOD76_06440</name>
</gene>
<accession>A0AAU7UBG0</accession>
<feature type="domain" description="N-acetyltransferase" evidence="1">
    <location>
        <begin position="119"/>
        <end position="274"/>
    </location>
</feature>
<keyword evidence="2" id="KW-0808">Transferase</keyword>
<keyword evidence="2" id="KW-0012">Acyltransferase</keyword>
<dbReference type="Gene3D" id="3.40.630.30">
    <property type="match status" value="1"/>
</dbReference>
<dbReference type="InterPro" id="IPR016181">
    <property type="entry name" value="Acyl_CoA_acyltransferase"/>
</dbReference>
<dbReference type="PROSITE" id="PS51186">
    <property type="entry name" value="GNAT"/>
    <property type="match status" value="1"/>
</dbReference>
<dbReference type="Pfam" id="PF00583">
    <property type="entry name" value="Acetyltransf_1"/>
    <property type="match status" value="1"/>
</dbReference>
<dbReference type="GO" id="GO:0016747">
    <property type="term" value="F:acyltransferase activity, transferring groups other than amino-acyl groups"/>
    <property type="evidence" value="ECO:0007669"/>
    <property type="project" value="InterPro"/>
</dbReference>
<evidence type="ECO:0000313" key="2">
    <source>
        <dbReference type="EMBL" id="XBV85942.1"/>
    </source>
</evidence>